<organism evidence="2 3">
    <name type="scientific">Cannabis sativa</name>
    <name type="common">Hemp</name>
    <name type="synonym">Marijuana</name>
    <dbReference type="NCBI Taxonomy" id="3483"/>
    <lineage>
        <taxon>Eukaryota</taxon>
        <taxon>Viridiplantae</taxon>
        <taxon>Streptophyta</taxon>
        <taxon>Embryophyta</taxon>
        <taxon>Tracheophyta</taxon>
        <taxon>Spermatophyta</taxon>
        <taxon>Magnoliopsida</taxon>
        <taxon>eudicotyledons</taxon>
        <taxon>Gunneridae</taxon>
        <taxon>Pentapetalae</taxon>
        <taxon>rosids</taxon>
        <taxon>fabids</taxon>
        <taxon>Rosales</taxon>
        <taxon>Cannabaceae</taxon>
        <taxon>Cannabis</taxon>
    </lineage>
</organism>
<dbReference type="PANTHER" id="PTHR48475">
    <property type="entry name" value="RIBONUCLEASE H"/>
    <property type="match status" value="1"/>
</dbReference>
<proteinExistence type="predicted"/>
<feature type="domain" description="Integrase catalytic" evidence="1">
    <location>
        <begin position="323"/>
        <end position="418"/>
    </location>
</feature>
<dbReference type="PROSITE" id="PS50994">
    <property type="entry name" value="INTEGRASE"/>
    <property type="match status" value="1"/>
</dbReference>
<dbReference type="SUPFAM" id="SSF53098">
    <property type="entry name" value="Ribonuclease H-like"/>
    <property type="match status" value="2"/>
</dbReference>
<name>A0A803PDR9_CANSA</name>
<accession>A0A803PDR9</accession>
<dbReference type="EnsemblPlants" id="evm.model.04.1599">
    <property type="protein sequence ID" value="cds.evm.model.04.1599"/>
    <property type="gene ID" value="evm.TU.04.1599"/>
</dbReference>
<dbReference type="OMA" id="WRETSHY"/>
<reference evidence="2" key="2">
    <citation type="submission" date="2021-03" db="UniProtKB">
        <authorList>
            <consortium name="EnsemblPlants"/>
        </authorList>
    </citation>
    <scope>IDENTIFICATION</scope>
</reference>
<protein>
    <recommendedName>
        <fullName evidence="1">Integrase catalytic domain-containing protein</fullName>
    </recommendedName>
</protein>
<dbReference type="PANTHER" id="PTHR48475:SF2">
    <property type="entry name" value="RIBONUCLEASE H"/>
    <property type="match status" value="1"/>
</dbReference>
<dbReference type="InterPro" id="IPR012337">
    <property type="entry name" value="RNaseH-like_sf"/>
</dbReference>
<reference evidence="2" key="1">
    <citation type="submission" date="2018-11" db="EMBL/GenBank/DDBJ databases">
        <authorList>
            <person name="Grassa J C."/>
        </authorList>
    </citation>
    <scope>NUCLEOTIDE SEQUENCE [LARGE SCALE GENOMIC DNA]</scope>
</reference>
<dbReference type="Gene3D" id="3.30.420.10">
    <property type="entry name" value="Ribonuclease H-like superfamily/Ribonuclease H"/>
    <property type="match status" value="2"/>
</dbReference>
<keyword evidence="3" id="KW-1185">Reference proteome</keyword>
<dbReference type="EMBL" id="UZAU01000395">
    <property type="status" value="NOT_ANNOTATED_CDS"/>
    <property type="molecule type" value="Genomic_DNA"/>
</dbReference>
<dbReference type="AlphaFoldDB" id="A0A803PDR9"/>
<evidence type="ECO:0000259" key="1">
    <source>
        <dbReference type="PROSITE" id="PS50994"/>
    </source>
</evidence>
<dbReference type="GO" id="GO:0003676">
    <property type="term" value="F:nucleic acid binding"/>
    <property type="evidence" value="ECO:0007669"/>
    <property type="project" value="InterPro"/>
</dbReference>
<dbReference type="InterPro" id="IPR036397">
    <property type="entry name" value="RNaseH_sf"/>
</dbReference>
<evidence type="ECO:0000313" key="3">
    <source>
        <dbReference type="Proteomes" id="UP000596661"/>
    </source>
</evidence>
<dbReference type="InterPro" id="IPR001584">
    <property type="entry name" value="Integrase_cat-core"/>
</dbReference>
<dbReference type="Gramene" id="evm.model.04.1599">
    <property type="protein sequence ID" value="cds.evm.model.04.1599"/>
    <property type="gene ID" value="evm.TU.04.1599"/>
</dbReference>
<dbReference type="GO" id="GO:0015074">
    <property type="term" value="P:DNA integration"/>
    <property type="evidence" value="ECO:0007669"/>
    <property type="project" value="InterPro"/>
</dbReference>
<evidence type="ECO:0000313" key="2">
    <source>
        <dbReference type="EnsemblPlants" id="cds.evm.model.04.1599"/>
    </source>
</evidence>
<sequence>MGLDESSIIRKSTVLISFSGEQKYTIGEIILPVYAEGVNEQTRFLVIDSPSAYNVILGQPWIHAMHVVPCTYHQVISQLEKLALTLITATRKLQPYFQCHQIIVVSGYLLRSILHKPELSERLTKWAIELSEYDIVYQPITLIKSQVLANFIADFISTAKDQADKELLCLNAESKLKWTLSIDGSSNFRGSGLGIVLTSPEGDVIQQAVHFEFKATNNETEYEALIAELSLQKIPRLENSQADALANLGSAMQTKSTIAIPIIHLQWPAVWRETSHYWPTRRADSINHVRRCDKCQQFTQVSHLPPERLNPIVSPWPFMKCRVDIVGKLPTAPRQRINDFKDFCKRWGIQLSFSTPRYPQANVQVESTNKTIIGTLKKRLEKAKGRWADELLGVLWSYRTTARTSTGEKPFSLTYGAEVVILAEQDLPTARLIHATDDHNDSQLCHNLDLIDEHKDQAPIRVATYQLKIAKHFNKSIRTMNFKERDWVLHRIVQNTQEPSTDKLGPTWEGPYQITMVVGRGAYKL</sequence>
<dbReference type="Proteomes" id="UP000596661">
    <property type="component" value="Chromosome 4"/>
</dbReference>